<sequence length="93" mass="10505">MLSSVDQIDIGIMLGLGDQHGKAAIEWTIDHVHTEYELTEHDQQKRVKSFTGGRPVNFGGQLGKRYAYRFPFSDQQTLPSTIHVPSVTTRLCF</sequence>
<evidence type="ECO:0000313" key="2">
    <source>
        <dbReference type="Proteomes" id="UP000464658"/>
    </source>
</evidence>
<accession>A0A5S9MKY0</accession>
<dbReference type="EMBL" id="AP021906">
    <property type="protein sequence ID" value="BBP93332.1"/>
    <property type="molecule type" value="Genomic_DNA"/>
</dbReference>
<reference evidence="1 2" key="1">
    <citation type="submission" date="2019-12" db="EMBL/GenBank/DDBJ databases">
        <title>Full genome sequence of a Bacillus safensis strain isolated from commercially available natto in Indonesia.</title>
        <authorList>
            <person name="Yoshida M."/>
            <person name="Uomi M."/>
            <person name="Waturangi D."/>
            <person name="Ekaputri J.J."/>
            <person name="Setiamarga D.H.E."/>
        </authorList>
    </citation>
    <scope>NUCLEOTIDE SEQUENCE [LARGE SCALE GENOMIC DNA]</scope>
    <source>
        <strain evidence="1 2">IDN1</strain>
    </source>
</reference>
<protein>
    <submittedName>
        <fullName evidence="1">Uncharacterized protein</fullName>
    </submittedName>
</protein>
<dbReference type="Proteomes" id="UP000464658">
    <property type="component" value="Chromosome"/>
</dbReference>
<dbReference type="AlphaFoldDB" id="A0A5S9MKY0"/>
<gene>
    <name evidence="1" type="ORF">BsIDN1_69500</name>
</gene>
<dbReference type="Gene3D" id="3.30.360.10">
    <property type="entry name" value="Dihydrodipicolinate Reductase, domain 2"/>
    <property type="match status" value="1"/>
</dbReference>
<organism evidence="1 2">
    <name type="scientific">Bacillus safensis</name>
    <dbReference type="NCBI Taxonomy" id="561879"/>
    <lineage>
        <taxon>Bacteria</taxon>
        <taxon>Bacillati</taxon>
        <taxon>Bacillota</taxon>
        <taxon>Bacilli</taxon>
        <taxon>Bacillales</taxon>
        <taxon>Bacillaceae</taxon>
        <taxon>Bacillus</taxon>
    </lineage>
</organism>
<proteinExistence type="predicted"/>
<name>A0A5S9MKY0_BACIA</name>
<evidence type="ECO:0000313" key="1">
    <source>
        <dbReference type="EMBL" id="BBP93332.1"/>
    </source>
</evidence>